<accession>A0ABT3A989</accession>
<evidence type="ECO:0008006" key="4">
    <source>
        <dbReference type="Google" id="ProtNLM"/>
    </source>
</evidence>
<keyword evidence="1" id="KW-0812">Transmembrane</keyword>
<keyword evidence="1" id="KW-1133">Transmembrane helix</keyword>
<evidence type="ECO:0000313" key="3">
    <source>
        <dbReference type="Proteomes" id="UP001652504"/>
    </source>
</evidence>
<keyword evidence="1" id="KW-0472">Membrane</keyword>
<dbReference type="RefSeq" id="WP_263712518.1">
    <property type="nucleotide sequence ID" value="NZ_JAOWKX010000005.1"/>
</dbReference>
<proteinExistence type="predicted"/>
<dbReference type="EMBL" id="JAOWKX010000005">
    <property type="protein sequence ID" value="MCV2885231.1"/>
    <property type="molecule type" value="Genomic_DNA"/>
</dbReference>
<dbReference type="Proteomes" id="UP001652504">
    <property type="component" value="Unassembled WGS sequence"/>
</dbReference>
<sequence>MSQNSLYLFNILITKTQSVSSPHEKAERNEKLEEVVSKLEHTYRKVFRTKFTPHTLDWQRDIIGDPFVKHVIDDEEVGALLAVNVAISSDARQIFEDYARTMLSHQLQDKFGDGYIVKVSLRPTLQNYDKKEVKETVRFANQNLSIGDVTELLQKQLLQQSALHNSILLAVLFVFSATVIVLLRYSGFL</sequence>
<reference evidence="2 3" key="1">
    <citation type="submission" date="2022-10" db="EMBL/GenBank/DDBJ databases">
        <title>Aestuariibacter sp. AA17 isolated from Montipora capitata coral fragment.</title>
        <authorList>
            <person name="Emsley S.A."/>
            <person name="Pfannmuller K.M."/>
            <person name="Loughran R.M."/>
            <person name="Shlafstein M."/>
            <person name="Papke E."/>
            <person name="Saw J.H."/>
            <person name="Ushijima B."/>
            <person name="Videau P."/>
        </authorList>
    </citation>
    <scope>NUCLEOTIDE SEQUENCE [LARGE SCALE GENOMIC DNA]</scope>
    <source>
        <strain evidence="2 3">AA17</strain>
    </source>
</reference>
<keyword evidence="3" id="KW-1185">Reference proteome</keyword>
<comment type="caution">
    <text evidence="2">The sequence shown here is derived from an EMBL/GenBank/DDBJ whole genome shotgun (WGS) entry which is preliminary data.</text>
</comment>
<protein>
    <recommendedName>
        <fullName evidence="4">SEA domain-containing protein</fullName>
    </recommendedName>
</protein>
<name>A0ABT3A989_9ALTE</name>
<evidence type="ECO:0000313" key="2">
    <source>
        <dbReference type="EMBL" id="MCV2885231.1"/>
    </source>
</evidence>
<gene>
    <name evidence="2" type="ORF">OE749_11060</name>
</gene>
<evidence type="ECO:0000256" key="1">
    <source>
        <dbReference type="SAM" id="Phobius"/>
    </source>
</evidence>
<organism evidence="2 3">
    <name type="scientific">Fluctibacter corallii</name>
    <dbReference type="NCBI Taxonomy" id="2984329"/>
    <lineage>
        <taxon>Bacteria</taxon>
        <taxon>Pseudomonadati</taxon>
        <taxon>Pseudomonadota</taxon>
        <taxon>Gammaproteobacteria</taxon>
        <taxon>Alteromonadales</taxon>
        <taxon>Alteromonadaceae</taxon>
        <taxon>Fluctibacter</taxon>
    </lineage>
</organism>
<feature type="transmembrane region" description="Helical" evidence="1">
    <location>
        <begin position="162"/>
        <end position="183"/>
    </location>
</feature>